<dbReference type="UniPathway" id="UPA00050">
    <property type="reaction ID" value="UER00463"/>
</dbReference>
<dbReference type="InterPro" id="IPR000534">
    <property type="entry name" value="Semialdehyde_DH_NAD-bd"/>
</dbReference>
<feature type="active site" description="Acyl-thioester intermediate" evidence="16 17">
    <location>
        <position position="136"/>
    </location>
</feature>
<keyword evidence="8 16" id="KW-0028">Amino-acid biosynthesis</keyword>
<accession>A0A1H3WTB7</accession>
<evidence type="ECO:0000256" key="12">
    <source>
        <dbReference type="ARBA" id="ARBA00023002"/>
    </source>
</evidence>
<proteinExistence type="inferred from homology"/>
<dbReference type="PROSITE" id="PS01103">
    <property type="entry name" value="ASD"/>
    <property type="match status" value="1"/>
</dbReference>
<dbReference type="Pfam" id="PF01118">
    <property type="entry name" value="Semialdhyde_dh"/>
    <property type="match status" value="1"/>
</dbReference>
<dbReference type="UniPathway" id="UPA00034">
    <property type="reaction ID" value="UER00016"/>
</dbReference>
<comment type="similarity">
    <text evidence="5 16">Belongs to the aspartate-semialdehyde dehydrogenase family.</text>
</comment>
<keyword evidence="10 16" id="KW-0521">NADP</keyword>
<dbReference type="GO" id="GO:0009088">
    <property type="term" value="P:threonine biosynthetic process"/>
    <property type="evidence" value="ECO:0007669"/>
    <property type="project" value="UniProtKB-UniRule"/>
</dbReference>
<evidence type="ECO:0000256" key="13">
    <source>
        <dbReference type="ARBA" id="ARBA00023154"/>
    </source>
</evidence>
<evidence type="ECO:0000256" key="2">
    <source>
        <dbReference type="ARBA" id="ARBA00005021"/>
    </source>
</evidence>
<dbReference type="UniPathway" id="UPA00051">
    <property type="reaction ID" value="UER00464"/>
</dbReference>
<sequence>MKKVGFVGWRGMVGSVLMERMLAEGDFAHIAEPVFFSTSNAGGKAPDIGREVAPLGDAFDIDALAELDAIVSCQGGDYTKEVFAKLRAKGWNGYWIDAASSLRMQDDAIIVLDPVNRDVIDRGIESGTKNFIGGNCTVSLMLMALGGLFKAGLVDWVSAMTYQAASGAGAKNMRELIAQMGALRDGVAEELADPASAILEIDRKVAADMRSADFPTAEFGAPLAGSLLPWIDTQLESGQSREEWKAQVEANKILATDMTVPVDGTCVRIGAMRCHSQAFTVKLNKNLPLAEIEQLIGSANDWVNVVPNEREATLQQLTPTAVTGKLDIPVGRLRKLSMGPEYLNAFTVGDQLLWGAAEPLRRVLLILLGKL</sequence>
<gene>
    <name evidence="16" type="primary">asd</name>
    <name evidence="19" type="ORF">SAMN05216562_1117</name>
</gene>
<dbReference type="Gene3D" id="3.30.360.10">
    <property type="entry name" value="Dihydrodipicolinate Reductase, domain 2"/>
    <property type="match status" value="1"/>
</dbReference>
<feature type="binding site" evidence="16">
    <location>
        <position position="163"/>
    </location>
    <ligand>
        <name>substrate</name>
    </ligand>
</feature>
<dbReference type="GO" id="GO:0009089">
    <property type="term" value="P:lysine biosynthetic process via diaminopimelate"/>
    <property type="evidence" value="ECO:0007669"/>
    <property type="project" value="UniProtKB-UniRule"/>
</dbReference>
<feature type="binding site" evidence="16">
    <location>
        <position position="74"/>
    </location>
    <ligand>
        <name>NADP(+)</name>
        <dbReference type="ChEBI" id="CHEBI:58349"/>
    </ligand>
</feature>
<reference evidence="20" key="1">
    <citation type="submission" date="2016-10" db="EMBL/GenBank/DDBJ databases">
        <authorList>
            <person name="Varghese N."/>
            <person name="Submissions S."/>
        </authorList>
    </citation>
    <scope>NUCLEOTIDE SEQUENCE [LARGE SCALE GENOMIC DNA]</scope>
    <source>
        <strain evidence="20">CGMCC 1.10657</strain>
    </source>
</reference>
<keyword evidence="13 16" id="KW-0457">Lysine biosynthesis</keyword>
<evidence type="ECO:0000256" key="11">
    <source>
        <dbReference type="ARBA" id="ARBA00022915"/>
    </source>
</evidence>
<comment type="pathway">
    <text evidence="4 16">Amino-acid biosynthesis; L-threonine biosynthesis; L-threonine from L-aspartate: step 2/5.</text>
</comment>
<evidence type="ECO:0000256" key="1">
    <source>
        <dbReference type="ARBA" id="ARBA00002492"/>
    </source>
</evidence>
<comment type="function">
    <text evidence="1 16">Catalyzes the NADPH-dependent formation of L-aspartate-semialdehyde (L-ASA) by the reductive dephosphorylation of L-aspartyl-4-phosphate.</text>
</comment>
<dbReference type="GO" id="GO:0046983">
    <property type="term" value="F:protein dimerization activity"/>
    <property type="evidence" value="ECO:0007669"/>
    <property type="project" value="InterPro"/>
</dbReference>
<dbReference type="GO" id="GO:0009097">
    <property type="term" value="P:isoleucine biosynthetic process"/>
    <property type="evidence" value="ECO:0007669"/>
    <property type="project" value="InterPro"/>
</dbReference>
<dbReference type="AlphaFoldDB" id="A0A1H3WTB7"/>
<evidence type="ECO:0000256" key="8">
    <source>
        <dbReference type="ARBA" id="ARBA00022605"/>
    </source>
</evidence>
<feature type="active site" description="Proton acceptor" evidence="16 17">
    <location>
        <position position="275"/>
    </location>
</feature>
<comment type="pathway">
    <text evidence="3 16">Amino-acid biosynthesis; L-lysine biosynthesis via DAP pathway; (S)-tetrahydrodipicolinate from L-aspartate: step 2/4.</text>
</comment>
<feature type="binding site" evidence="16">
    <location>
        <position position="351"/>
    </location>
    <ligand>
        <name>NADP(+)</name>
        <dbReference type="ChEBI" id="CHEBI:58349"/>
    </ligand>
</feature>
<protein>
    <recommendedName>
        <fullName evidence="7 16">Aspartate-semialdehyde dehydrogenase</fullName>
        <shortName evidence="16">ASA dehydrogenase</shortName>
        <shortName evidence="16">ASADH</shortName>
        <ecNumber evidence="7 16">1.2.1.11</ecNumber>
    </recommendedName>
    <alternativeName>
        <fullName evidence="16">Aspartate-beta-semialdehyde dehydrogenase</fullName>
    </alternativeName>
</protein>
<feature type="binding site" evidence="16">
    <location>
        <position position="245"/>
    </location>
    <ligand>
        <name>phosphate</name>
        <dbReference type="ChEBI" id="CHEBI:43474"/>
    </ligand>
</feature>
<dbReference type="SUPFAM" id="SSF55347">
    <property type="entry name" value="Glyceraldehyde-3-phosphate dehydrogenase-like, C-terminal domain"/>
    <property type="match status" value="1"/>
</dbReference>
<dbReference type="HAMAP" id="MF_02121">
    <property type="entry name" value="ASADH"/>
    <property type="match status" value="1"/>
</dbReference>
<feature type="binding site" evidence="16">
    <location>
        <begin position="38"/>
        <end position="39"/>
    </location>
    <ligand>
        <name>NADP(+)</name>
        <dbReference type="ChEBI" id="CHEBI:58349"/>
    </ligand>
</feature>
<comment type="caution">
    <text evidence="16">Lacks conserved residue(s) required for the propagation of feature annotation.</text>
</comment>
<evidence type="ECO:0000256" key="9">
    <source>
        <dbReference type="ARBA" id="ARBA00022697"/>
    </source>
</evidence>
<evidence type="ECO:0000313" key="19">
    <source>
        <dbReference type="EMBL" id="SDZ90407.1"/>
    </source>
</evidence>
<dbReference type="SMART" id="SM00859">
    <property type="entry name" value="Semialdhyde_dh"/>
    <property type="match status" value="1"/>
</dbReference>
<dbReference type="OrthoDB" id="9022717at2"/>
<dbReference type="Pfam" id="PF02774">
    <property type="entry name" value="Semialdhyde_dhC"/>
    <property type="match status" value="1"/>
</dbReference>
<dbReference type="InterPro" id="IPR011534">
    <property type="entry name" value="Asp_ADH_gamma-type"/>
</dbReference>
<evidence type="ECO:0000256" key="10">
    <source>
        <dbReference type="ARBA" id="ARBA00022857"/>
    </source>
</evidence>
<feature type="binding site" evidence="16">
    <location>
        <begin position="166"/>
        <end position="167"/>
    </location>
    <ligand>
        <name>NADP(+)</name>
        <dbReference type="ChEBI" id="CHEBI:58349"/>
    </ligand>
</feature>
<evidence type="ECO:0000256" key="17">
    <source>
        <dbReference type="PIRSR" id="PIRSR000148-1"/>
    </source>
</evidence>
<dbReference type="GO" id="GO:0051287">
    <property type="term" value="F:NAD binding"/>
    <property type="evidence" value="ECO:0007669"/>
    <property type="project" value="InterPro"/>
</dbReference>
<dbReference type="GO" id="GO:0050661">
    <property type="term" value="F:NADP binding"/>
    <property type="evidence" value="ECO:0007669"/>
    <property type="project" value="UniProtKB-UniRule"/>
</dbReference>
<dbReference type="PIRSF" id="PIRSF000148">
    <property type="entry name" value="ASA_dh"/>
    <property type="match status" value="1"/>
</dbReference>
<feature type="binding site" evidence="16">
    <location>
        <position position="268"/>
    </location>
    <ligand>
        <name>substrate</name>
    </ligand>
</feature>
<dbReference type="GO" id="GO:0071266">
    <property type="term" value="P:'de novo' L-methionine biosynthetic process"/>
    <property type="evidence" value="ECO:0007669"/>
    <property type="project" value="UniProtKB-UniRule"/>
</dbReference>
<dbReference type="NCBIfam" id="TIGR01745">
    <property type="entry name" value="asd_gamma"/>
    <property type="match status" value="1"/>
</dbReference>
<keyword evidence="14 16" id="KW-0486">Methionine biosynthesis</keyword>
<feature type="binding site" evidence="16">
    <location>
        <position position="103"/>
    </location>
    <ligand>
        <name>phosphate</name>
        <dbReference type="ChEBI" id="CHEBI:43474"/>
    </ligand>
</feature>
<dbReference type="CDD" id="cd23938">
    <property type="entry name" value="ASADH_C_bac_like"/>
    <property type="match status" value="1"/>
</dbReference>
<keyword evidence="9 16" id="KW-0791">Threonine biosynthesis</keyword>
<dbReference type="GO" id="GO:0004073">
    <property type="term" value="F:aspartate-semialdehyde dehydrogenase activity"/>
    <property type="evidence" value="ECO:0007669"/>
    <property type="project" value="UniProtKB-UniRule"/>
</dbReference>
<dbReference type="CDD" id="cd02314">
    <property type="entry name" value="VcASADH1_like_N"/>
    <property type="match status" value="1"/>
</dbReference>
<feature type="binding site" evidence="16">
    <location>
        <position position="242"/>
    </location>
    <ligand>
        <name>substrate</name>
    </ligand>
</feature>
<dbReference type="PANTHER" id="PTHR46278:SF4">
    <property type="entry name" value="ASPARTATE-SEMIALDEHYDE DEHYDROGENASE"/>
    <property type="match status" value="1"/>
</dbReference>
<dbReference type="NCBIfam" id="NF005144">
    <property type="entry name" value="PRK06598.1"/>
    <property type="match status" value="1"/>
</dbReference>
<feature type="domain" description="Semialdehyde dehydrogenase NAD-binding" evidence="18">
    <location>
        <begin position="3"/>
        <end position="123"/>
    </location>
</feature>
<dbReference type="Gene3D" id="3.40.50.720">
    <property type="entry name" value="NAD(P)-binding Rossmann-like Domain"/>
    <property type="match status" value="1"/>
</dbReference>
<dbReference type="InterPro" id="IPR036291">
    <property type="entry name" value="NAD(P)-bd_dom_sf"/>
</dbReference>
<dbReference type="Proteomes" id="UP000198658">
    <property type="component" value="Unassembled WGS sequence"/>
</dbReference>
<evidence type="ECO:0000256" key="7">
    <source>
        <dbReference type="ARBA" id="ARBA00013120"/>
    </source>
</evidence>
<evidence type="ECO:0000259" key="18">
    <source>
        <dbReference type="SMART" id="SM00859"/>
    </source>
</evidence>
<dbReference type="STRING" id="658218.SAMN05216562_1117"/>
<dbReference type="InterPro" id="IPR012080">
    <property type="entry name" value="Asp_semialdehyde_DH"/>
</dbReference>
<evidence type="ECO:0000256" key="16">
    <source>
        <dbReference type="HAMAP-Rule" id="MF_02121"/>
    </source>
</evidence>
<dbReference type="GO" id="GO:0019877">
    <property type="term" value="P:diaminopimelate biosynthetic process"/>
    <property type="evidence" value="ECO:0007669"/>
    <property type="project" value="UniProtKB-UniRule"/>
</dbReference>
<dbReference type="SUPFAM" id="SSF51735">
    <property type="entry name" value="NAD(P)-binding Rossmann-fold domains"/>
    <property type="match status" value="1"/>
</dbReference>
<comment type="pathway">
    <text evidence="2 16">Amino-acid biosynthesis; L-methionine biosynthesis via de novo pathway; L-homoserine from L-aspartate: step 2/3.</text>
</comment>
<evidence type="ECO:0000313" key="20">
    <source>
        <dbReference type="Proteomes" id="UP000198658"/>
    </source>
</evidence>
<comment type="catalytic activity">
    <reaction evidence="15 16">
        <text>L-aspartate 4-semialdehyde + phosphate + NADP(+) = 4-phospho-L-aspartate + NADPH + H(+)</text>
        <dbReference type="Rhea" id="RHEA:24284"/>
        <dbReference type="ChEBI" id="CHEBI:15378"/>
        <dbReference type="ChEBI" id="CHEBI:43474"/>
        <dbReference type="ChEBI" id="CHEBI:57535"/>
        <dbReference type="ChEBI" id="CHEBI:57783"/>
        <dbReference type="ChEBI" id="CHEBI:58349"/>
        <dbReference type="ChEBI" id="CHEBI:537519"/>
        <dbReference type="EC" id="1.2.1.11"/>
    </reaction>
</comment>
<evidence type="ECO:0000256" key="5">
    <source>
        <dbReference type="ARBA" id="ARBA00010584"/>
    </source>
</evidence>
<organism evidence="19 20">
    <name type="scientific">Microbulbifer marinus</name>
    <dbReference type="NCBI Taxonomy" id="658218"/>
    <lineage>
        <taxon>Bacteria</taxon>
        <taxon>Pseudomonadati</taxon>
        <taxon>Pseudomonadota</taxon>
        <taxon>Gammaproteobacteria</taxon>
        <taxon>Cellvibrionales</taxon>
        <taxon>Microbulbiferaceae</taxon>
        <taxon>Microbulbifer</taxon>
    </lineage>
</organism>
<feature type="binding site" evidence="16">
    <location>
        <begin position="10"/>
        <end position="13"/>
    </location>
    <ligand>
        <name>NADP(+)</name>
        <dbReference type="ChEBI" id="CHEBI:58349"/>
    </ligand>
</feature>
<dbReference type="InterPro" id="IPR012280">
    <property type="entry name" value="Semialdhyde_DH_dimer_dom"/>
</dbReference>
<comment type="subunit">
    <text evidence="6 16">Homodimer.</text>
</comment>
<keyword evidence="11 16" id="KW-0220">Diaminopimelate biosynthesis</keyword>
<dbReference type="EC" id="1.2.1.11" evidence="7 16"/>
<evidence type="ECO:0000256" key="14">
    <source>
        <dbReference type="ARBA" id="ARBA00023167"/>
    </source>
</evidence>
<dbReference type="RefSeq" id="WP_091385951.1">
    <property type="nucleotide sequence ID" value="NZ_FNQO01000001.1"/>
</dbReference>
<name>A0A1H3WTB7_9GAMM</name>
<evidence type="ECO:0000256" key="3">
    <source>
        <dbReference type="ARBA" id="ARBA00005076"/>
    </source>
</evidence>
<dbReference type="PANTHER" id="PTHR46278">
    <property type="entry name" value="DEHYDROGENASE, PUTATIVE-RELATED"/>
    <property type="match status" value="1"/>
</dbReference>
<dbReference type="InterPro" id="IPR000319">
    <property type="entry name" value="Asp-semialdehyde_DH_CS"/>
</dbReference>
<evidence type="ECO:0000256" key="4">
    <source>
        <dbReference type="ARBA" id="ARBA00005097"/>
    </source>
</evidence>
<dbReference type="EMBL" id="FNQO01000001">
    <property type="protein sequence ID" value="SDZ90407.1"/>
    <property type="molecule type" value="Genomic_DNA"/>
</dbReference>
<keyword evidence="12 16" id="KW-0560">Oxidoreductase</keyword>
<evidence type="ECO:0000256" key="6">
    <source>
        <dbReference type="ARBA" id="ARBA00011738"/>
    </source>
</evidence>
<evidence type="ECO:0000256" key="15">
    <source>
        <dbReference type="ARBA" id="ARBA00047891"/>
    </source>
</evidence>
<keyword evidence="20" id="KW-1185">Reference proteome</keyword>